<evidence type="ECO:0000313" key="1">
    <source>
        <dbReference type="EMBL" id="KRF79648.1"/>
    </source>
</evidence>
<reference evidence="1 2" key="1">
    <citation type="journal article" date="2007" name="Nature">
        <title>Evolution of genes and genomes on the Drosophila phylogeny.</title>
        <authorList>
            <consortium name="Drosophila 12 Genomes Consortium"/>
            <person name="Clark A.G."/>
            <person name="Eisen M.B."/>
            <person name="Smith D.R."/>
            <person name="Bergman C.M."/>
            <person name="Oliver B."/>
            <person name="Markow T.A."/>
            <person name="Kaufman T.C."/>
            <person name="Kellis M."/>
            <person name="Gelbart W."/>
            <person name="Iyer V.N."/>
            <person name="Pollard D.A."/>
            <person name="Sackton T.B."/>
            <person name="Larracuente A.M."/>
            <person name="Singh N.D."/>
            <person name="Abad J.P."/>
            <person name="Abt D.N."/>
            <person name="Adryan B."/>
            <person name="Aguade M."/>
            <person name="Akashi H."/>
            <person name="Anderson W.W."/>
            <person name="Aquadro C.F."/>
            <person name="Ardell D.H."/>
            <person name="Arguello R."/>
            <person name="Artieri C.G."/>
            <person name="Barbash D.A."/>
            <person name="Barker D."/>
            <person name="Barsanti P."/>
            <person name="Batterham P."/>
            <person name="Batzoglou S."/>
            <person name="Begun D."/>
            <person name="Bhutkar A."/>
            <person name="Blanco E."/>
            <person name="Bosak S.A."/>
            <person name="Bradley R.K."/>
            <person name="Brand A.D."/>
            <person name="Brent M.R."/>
            <person name="Brooks A.N."/>
            <person name="Brown R.H."/>
            <person name="Butlin R.K."/>
            <person name="Caggese C."/>
            <person name="Calvi B.R."/>
            <person name="Bernardo de Carvalho A."/>
            <person name="Caspi A."/>
            <person name="Castrezana S."/>
            <person name="Celniker S.E."/>
            <person name="Chang J.L."/>
            <person name="Chapple C."/>
            <person name="Chatterji S."/>
            <person name="Chinwalla A."/>
            <person name="Civetta A."/>
            <person name="Clifton S.W."/>
            <person name="Comeron J.M."/>
            <person name="Costello J.C."/>
            <person name="Coyne J.A."/>
            <person name="Daub J."/>
            <person name="David R.G."/>
            <person name="Delcher A.L."/>
            <person name="Delehaunty K."/>
            <person name="Do C.B."/>
            <person name="Ebling H."/>
            <person name="Edwards K."/>
            <person name="Eickbush T."/>
            <person name="Evans J.D."/>
            <person name="Filipski A."/>
            <person name="Findeiss S."/>
            <person name="Freyhult E."/>
            <person name="Fulton L."/>
            <person name="Fulton R."/>
            <person name="Garcia A.C."/>
            <person name="Gardiner A."/>
            <person name="Garfield D.A."/>
            <person name="Garvin B.E."/>
            <person name="Gibson G."/>
            <person name="Gilbert D."/>
            <person name="Gnerre S."/>
            <person name="Godfrey J."/>
            <person name="Good R."/>
            <person name="Gotea V."/>
            <person name="Gravely B."/>
            <person name="Greenberg A.J."/>
            <person name="Griffiths-Jones S."/>
            <person name="Gross S."/>
            <person name="Guigo R."/>
            <person name="Gustafson E.A."/>
            <person name="Haerty W."/>
            <person name="Hahn M.W."/>
            <person name="Halligan D.L."/>
            <person name="Halpern A.L."/>
            <person name="Halter G.M."/>
            <person name="Han M.V."/>
            <person name="Heger A."/>
            <person name="Hillier L."/>
            <person name="Hinrichs A.S."/>
            <person name="Holmes I."/>
            <person name="Hoskins R.A."/>
            <person name="Hubisz M.J."/>
            <person name="Hultmark D."/>
            <person name="Huntley M.A."/>
            <person name="Jaffe D.B."/>
            <person name="Jagadeeshan S."/>
            <person name="Jeck W.R."/>
            <person name="Johnson J."/>
            <person name="Jones C.D."/>
            <person name="Jordan W.C."/>
            <person name="Karpen G.H."/>
            <person name="Kataoka E."/>
            <person name="Keightley P.D."/>
            <person name="Kheradpour P."/>
            <person name="Kirkness E.F."/>
            <person name="Koerich L.B."/>
            <person name="Kristiansen K."/>
            <person name="Kudrna D."/>
            <person name="Kulathinal R.J."/>
            <person name="Kumar S."/>
            <person name="Kwok R."/>
            <person name="Lander E."/>
            <person name="Langley C.H."/>
            <person name="Lapoint R."/>
            <person name="Lazzaro B.P."/>
            <person name="Lee S.J."/>
            <person name="Levesque L."/>
            <person name="Li R."/>
            <person name="Lin C.F."/>
            <person name="Lin M.F."/>
            <person name="Lindblad-Toh K."/>
            <person name="Llopart A."/>
            <person name="Long M."/>
            <person name="Low L."/>
            <person name="Lozovsky E."/>
            <person name="Lu J."/>
            <person name="Luo M."/>
            <person name="Machado C.A."/>
            <person name="Makalowski W."/>
            <person name="Marzo M."/>
            <person name="Matsuda M."/>
            <person name="Matzkin L."/>
            <person name="McAllister B."/>
            <person name="McBride C.S."/>
            <person name="McKernan B."/>
            <person name="McKernan K."/>
            <person name="Mendez-Lago M."/>
            <person name="Minx P."/>
            <person name="Mollenhauer M.U."/>
            <person name="Montooth K."/>
            <person name="Mount S.M."/>
            <person name="Mu X."/>
            <person name="Myers E."/>
            <person name="Negre B."/>
            <person name="Newfeld S."/>
            <person name="Nielsen R."/>
            <person name="Noor M.A."/>
            <person name="O'Grady P."/>
            <person name="Pachter L."/>
            <person name="Papaceit M."/>
            <person name="Parisi M.J."/>
            <person name="Parisi M."/>
            <person name="Parts L."/>
            <person name="Pedersen J.S."/>
            <person name="Pesole G."/>
            <person name="Phillippy A.M."/>
            <person name="Ponting C.P."/>
            <person name="Pop M."/>
            <person name="Porcelli D."/>
            <person name="Powell J.R."/>
            <person name="Prohaska S."/>
            <person name="Pruitt K."/>
            <person name="Puig M."/>
            <person name="Quesneville H."/>
            <person name="Ram K.R."/>
            <person name="Rand D."/>
            <person name="Rasmussen M.D."/>
            <person name="Reed L.K."/>
            <person name="Reenan R."/>
            <person name="Reily A."/>
            <person name="Remington K.A."/>
            <person name="Rieger T.T."/>
            <person name="Ritchie M.G."/>
            <person name="Robin C."/>
            <person name="Rogers Y.H."/>
            <person name="Rohde C."/>
            <person name="Rozas J."/>
            <person name="Rubenfield M.J."/>
            <person name="Ruiz A."/>
            <person name="Russo S."/>
            <person name="Salzberg S.L."/>
            <person name="Sanchez-Gracia A."/>
            <person name="Saranga D.J."/>
            <person name="Sato H."/>
            <person name="Schaeffer S.W."/>
            <person name="Schatz M.C."/>
            <person name="Schlenke T."/>
            <person name="Schwartz R."/>
            <person name="Segarra C."/>
            <person name="Singh R.S."/>
            <person name="Sirot L."/>
            <person name="Sirota M."/>
            <person name="Sisneros N.B."/>
            <person name="Smith C.D."/>
            <person name="Smith T.F."/>
            <person name="Spieth J."/>
            <person name="Stage D.E."/>
            <person name="Stark A."/>
            <person name="Stephan W."/>
            <person name="Strausberg R.L."/>
            <person name="Strempel S."/>
            <person name="Sturgill D."/>
            <person name="Sutton G."/>
            <person name="Sutton G.G."/>
            <person name="Tao W."/>
            <person name="Teichmann S."/>
            <person name="Tobari Y.N."/>
            <person name="Tomimura Y."/>
            <person name="Tsolas J.M."/>
            <person name="Valente V.L."/>
            <person name="Venter E."/>
            <person name="Venter J.C."/>
            <person name="Vicario S."/>
            <person name="Vieira F.G."/>
            <person name="Vilella A.J."/>
            <person name="Villasante A."/>
            <person name="Walenz B."/>
            <person name="Wang J."/>
            <person name="Wasserman M."/>
            <person name="Watts T."/>
            <person name="Wilson D."/>
            <person name="Wilson R.K."/>
            <person name="Wing R.A."/>
            <person name="Wolfner M.F."/>
            <person name="Wong A."/>
            <person name="Wong G.K."/>
            <person name="Wu C.I."/>
            <person name="Wu G."/>
            <person name="Yamamoto D."/>
            <person name="Yang H.P."/>
            <person name="Yang S.P."/>
            <person name="Yorke J.A."/>
            <person name="Yoshida K."/>
            <person name="Zdobnov E."/>
            <person name="Zhang P."/>
            <person name="Zhang Y."/>
            <person name="Zimin A.V."/>
            <person name="Baldwin J."/>
            <person name="Abdouelleil A."/>
            <person name="Abdulkadir J."/>
            <person name="Abebe A."/>
            <person name="Abera B."/>
            <person name="Abreu J."/>
            <person name="Acer S.C."/>
            <person name="Aftuck L."/>
            <person name="Alexander A."/>
            <person name="An P."/>
            <person name="Anderson E."/>
            <person name="Anderson S."/>
            <person name="Arachi H."/>
            <person name="Azer M."/>
            <person name="Bachantsang P."/>
            <person name="Barry A."/>
            <person name="Bayul T."/>
            <person name="Berlin A."/>
            <person name="Bessette D."/>
            <person name="Bloom T."/>
            <person name="Blye J."/>
            <person name="Boguslavskiy L."/>
            <person name="Bonnet C."/>
            <person name="Boukhgalter B."/>
            <person name="Bourzgui I."/>
            <person name="Brown A."/>
            <person name="Cahill P."/>
            <person name="Channer S."/>
            <person name="Cheshatsang Y."/>
            <person name="Chuda L."/>
            <person name="Citroen M."/>
            <person name="Collymore A."/>
            <person name="Cooke P."/>
            <person name="Costello M."/>
            <person name="D'Aco K."/>
            <person name="Daza R."/>
            <person name="De Haan G."/>
            <person name="DeGray S."/>
            <person name="DeMaso C."/>
            <person name="Dhargay N."/>
            <person name="Dooley K."/>
            <person name="Dooley E."/>
            <person name="Doricent M."/>
            <person name="Dorje P."/>
            <person name="Dorjee K."/>
            <person name="Dupes A."/>
            <person name="Elong R."/>
            <person name="Falk J."/>
            <person name="Farina A."/>
            <person name="Faro S."/>
            <person name="Ferguson D."/>
            <person name="Fisher S."/>
            <person name="Foley C.D."/>
            <person name="Franke A."/>
            <person name="Friedrich D."/>
            <person name="Gadbois L."/>
            <person name="Gearin G."/>
            <person name="Gearin C.R."/>
            <person name="Giannoukos G."/>
            <person name="Goode T."/>
            <person name="Graham J."/>
            <person name="Grandbois E."/>
            <person name="Grewal S."/>
            <person name="Gyaltsen K."/>
            <person name="Hafez N."/>
            <person name="Hagos B."/>
            <person name="Hall J."/>
            <person name="Henson C."/>
            <person name="Hollinger A."/>
            <person name="Honan T."/>
            <person name="Huard M.D."/>
            <person name="Hughes L."/>
            <person name="Hurhula B."/>
            <person name="Husby M.E."/>
            <person name="Kamat A."/>
            <person name="Kanga B."/>
            <person name="Kashin S."/>
            <person name="Khazanovich D."/>
            <person name="Kisner P."/>
            <person name="Lance K."/>
            <person name="Lara M."/>
            <person name="Lee W."/>
            <person name="Lennon N."/>
            <person name="Letendre F."/>
            <person name="LeVine R."/>
            <person name="Lipovsky A."/>
            <person name="Liu X."/>
            <person name="Liu J."/>
            <person name="Liu S."/>
            <person name="Lokyitsang T."/>
            <person name="Lokyitsang Y."/>
            <person name="Lubonja R."/>
            <person name="Lui A."/>
            <person name="MacDonald P."/>
            <person name="Magnisalis V."/>
            <person name="Maru K."/>
            <person name="Matthews C."/>
            <person name="McCusker W."/>
            <person name="McDonough S."/>
            <person name="Mehta T."/>
            <person name="Meldrim J."/>
            <person name="Meneus L."/>
            <person name="Mihai O."/>
            <person name="Mihalev A."/>
            <person name="Mihova T."/>
            <person name="Mittelman R."/>
            <person name="Mlenga V."/>
            <person name="Montmayeur A."/>
            <person name="Mulrain L."/>
            <person name="Navidi A."/>
            <person name="Naylor J."/>
            <person name="Negash T."/>
            <person name="Nguyen T."/>
            <person name="Nguyen N."/>
            <person name="Nicol R."/>
            <person name="Norbu C."/>
            <person name="Norbu N."/>
            <person name="Novod N."/>
            <person name="O'Neill B."/>
            <person name="Osman S."/>
            <person name="Markiewicz E."/>
            <person name="Oyono O.L."/>
            <person name="Patti C."/>
            <person name="Phunkhang P."/>
            <person name="Pierre F."/>
            <person name="Priest M."/>
            <person name="Raghuraman S."/>
            <person name="Rege F."/>
            <person name="Reyes R."/>
            <person name="Rise C."/>
            <person name="Rogov P."/>
            <person name="Ross K."/>
            <person name="Ryan E."/>
            <person name="Settipalli S."/>
            <person name="Shea T."/>
            <person name="Sherpa N."/>
            <person name="Shi L."/>
            <person name="Shih D."/>
            <person name="Sparrow T."/>
            <person name="Spaulding J."/>
            <person name="Stalker J."/>
            <person name="Stange-Thomann N."/>
            <person name="Stavropoulos S."/>
            <person name="Stone C."/>
            <person name="Strader C."/>
            <person name="Tesfaye S."/>
            <person name="Thomson T."/>
            <person name="Thoulutsang Y."/>
            <person name="Thoulutsang D."/>
            <person name="Topham K."/>
            <person name="Topping I."/>
            <person name="Tsamla T."/>
            <person name="Vassiliev H."/>
            <person name="Vo A."/>
            <person name="Wangchuk T."/>
            <person name="Wangdi T."/>
            <person name="Weiand M."/>
            <person name="Wilkinson J."/>
            <person name="Wilson A."/>
            <person name="Yadav S."/>
            <person name="Young G."/>
            <person name="Yu Q."/>
            <person name="Zembek L."/>
            <person name="Zhong D."/>
            <person name="Zimmer A."/>
            <person name="Zwirko Z."/>
            <person name="Jaffe D.B."/>
            <person name="Alvarez P."/>
            <person name="Brockman W."/>
            <person name="Butler J."/>
            <person name="Chin C."/>
            <person name="Gnerre S."/>
            <person name="Grabherr M."/>
            <person name="Kleber M."/>
            <person name="Mauceli E."/>
            <person name="MacCallum I."/>
        </authorList>
    </citation>
    <scope>NUCLEOTIDE SEQUENCE [LARGE SCALE GENOMIC DNA]</scope>
    <source>
        <strain evidence="2">Tucson 15010-1051.87</strain>
    </source>
</reference>
<organism evidence="1 2">
    <name type="scientific">Drosophila virilis</name>
    <name type="common">Fruit fly</name>
    <dbReference type="NCBI Taxonomy" id="7244"/>
    <lineage>
        <taxon>Eukaryota</taxon>
        <taxon>Metazoa</taxon>
        <taxon>Ecdysozoa</taxon>
        <taxon>Arthropoda</taxon>
        <taxon>Hexapoda</taxon>
        <taxon>Insecta</taxon>
        <taxon>Pterygota</taxon>
        <taxon>Neoptera</taxon>
        <taxon>Endopterygota</taxon>
        <taxon>Diptera</taxon>
        <taxon>Brachycera</taxon>
        <taxon>Muscomorpha</taxon>
        <taxon>Ephydroidea</taxon>
        <taxon>Drosophilidae</taxon>
        <taxon>Drosophila</taxon>
    </lineage>
</organism>
<keyword evidence="2" id="KW-1185">Reference proteome</keyword>
<dbReference type="EMBL" id="CH940648">
    <property type="protein sequence ID" value="KRF79648.1"/>
    <property type="molecule type" value="Genomic_DNA"/>
</dbReference>
<dbReference type="Proteomes" id="UP000008792">
    <property type="component" value="Unassembled WGS sequence"/>
</dbReference>
<name>A0A0Q9WGR4_DROVI</name>
<protein>
    <submittedName>
        <fullName evidence="1">Uncharacterized protein</fullName>
    </submittedName>
</protein>
<dbReference type="AlphaFoldDB" id="A0A0Q9WGR4"/>
<accession>A0A0Q9WGR4</accession>
<proteinExistence type="predicted"/>
<evidence type="ECO:0000313" key="2">
    <source>
        <dbReference type="Proteomes" id="UP000008792"/>
    </source>
</evidence>
<sequence length="186" mass="21675">MDKDTAERDTTVATLTLNTKVLAIGGRKETGKERKSALEYDRNTFLGDCKNYLSLLLMGTRIPMAVADDSTATEWCGVKPIMEGNRTVRYQFYCHRPPIGPSHYIMYCKTFSASATMREIRKLLKEERWISKYEIKAPIKTAFDTRHYNSENYFVDCMVYRACNAECERIFAYLFNLHREYVQNNL</sequence>
<gene>
    <name evidence="1" type="primary">Dvir\GJ25670</name>
    <name evidence="1" type="ORF">Dvir_GJ25670</name>
</gene>
<dbReference type="OrthoDB" id="7864837at2759"/>
<dbReference type="InParanoid" id="A0A0Q9WGR4"/>